<gene>
    <name evidence="2" type="ORF">SB48_HM08orf06096</name>
</gene>
<dbReference type="Proteomes" id="UP000032024">
    <property type="component" value="Chromosome"/>
</dbReference>
<accession>A0AAN0WDT8</accession>
<sequence length="47" mass="5671">MSPRTLQKDKKEVGPSPNVFLKRSKRQKRIRAEVQMSFRDLQKDKRQ</sequence>
<organism evidence="2 3">
    <name type="scientific">Heyndrickxia coagulans</name>
    <name type="common">Weizmannia coagulans</name>
    <dbReference type="NCBI Taxonomy" id="1398"/>
    <lineage>
        <taxon>Bacteria</taxon>
        <taxon>Bacillati</taxon>
        <taxon>Bacillota</taxon>
        <taxon>Bacilli</taxon>
        <taxon>Bacillales</taxon>
        <taxon>Bacillaceae</taxon>
        <taxon>Heyndrickxia</taxon>
    </lineage>
</organism>
<evidence type="ECO:0000256" key="1">
    <source>
        <dbReference type="SAM" id="MobiDB-lite"/>
    </source>
</evidence>
<name>A0AAN0WDT8_HEYCO</name>
<reference evidence="3" key="1">
    <citation type="submission" date="2015-01" db="EMBL/GenBank/DDBJ databases">
        <title>Comparative genome analysis of Bacillus coagulans HM-08, Clostridium butyricum HM-68, Bacillus subtilis HM-66 and Bacillus paralicheniformis BL-09.</title>
        <authorList>
            <person name="Zhang H."/>
        </authorList>
    </citation>
    <scope>NUCLEOTIDE SEQUENCE [LARGE SCALE GENOMIC DNA]</scope>
    <source>
        <strain evidence="3">HM-08</strain>
    </source>
</reference>
<proteinExistence type="predicted"/>
<feature type="compositionally biased region" description="Basic and acidic residues" evidence="1">
    <location>
        <begin position="1"/>
        <end position="13"/>
    </location>
</feature>
<evidence type="ECO:0000313" key="3">
    <source>
        <dbReference type="Proteomes" id="UP000032024"/>
    </source>
</evidence>
<dbReference type="AlphaFoldDB" id="A0AAN0WDT8"/>
<evidence type="ECO:0000313" key="2">
    <source>
        <dbReference type="EMBL" id="AJO24629.1"/>
    </source>
</evidence>
<protein>
    <submittedName>
        <fullName evidence="2">Uncharacterized protein</fullName>
    </submittedName>
</protein>
<feature type="region of interest" description="Disordered" evidence="1">
    <location>
        <begin position="1"/>
        <end position="47"/>
    </location>
</feature>
<dbReference type="EMBL" id="CP010525">
    <property type="protein sequence ID" value="AJO24629.1"/>
    <property type="molecule type" value="Genomic_DNA"/>
</dbReference>
<keyword evidence="3" id="KW-1185">Reference proteome</keyword>